<dbReference type="InterPro" id="IPR001455">
    <property type="entry name" value="TusA-like"/>
</dbReference>
<organism evidence="2 3">
    <name type="scientific">Candidatus Nitronauta litoralis</name>
    <dbReference type="NCBI Taxonomy" id="2705533"/>
    <lineage>
        <taxon>Bacteria</taxon>
        <taxon>Pseudomonadati</taxon>
        <taxon>Nitrospinota/Tectimicrobiota group</taxon>
        <taxon>Nitrospinota</taxon>
        <taxon>Nitrospinia</taxon>
        <taxon>Nitrospinales</taxon>
        <taxon>Nitrospinaceae</taxon>
        <taxon>Candidatus Nitronauta</taxon>
    </lineage>
</organism>
<dbReference type="Gene3D" id="3.30.110.40">
    <property type="entry name" value="TusA-like domain"/>
    <property type="match status" value="1"/>
</dbReference>
<sequence length="84" mass="9750">MTTFKSLDIRGLSFFNAFNMTNDAVNEVKTDGILEIIIDKKKNFTDAFREWAKERGYQVSGVDENDGLIRMFITKVARLKNKKR</sequence>
<dbReference type="KEGG" id="nli:G3M70_12040"/>
<evidence type="ECO:0000259" key="1">
    <source>
        <dbReference type="Pfam" id="PF01206"/>
    </source>
</evidence>
<feature type="domain" description="UPF0033" evidence="1">
    <location>
        <begin position="6"/>
        <end position="75"/>
    </location>
</feature>
<dbReference type="Proteomes" id="UP000594688">
    <property type="component" value="Chromosome"/>
</dbReference>
<dbReference type="SUPFAM" id="SSF64307">
    <property type="entry name" value="SirA-like"/>
    <property type="match status" value="1"/>
</dbReference>
<dbReference type="InterPro" id="IPR036868">
    <property type="entry name" value="TusA-like_sf"/>
</dbReference>
<protein>
    <submittedName>
        <fullName evidence="2">Sulfurtransferase TusA family protein</fullName>
    </submittedName>
</protein>
<evidence type="ECO:0000313" key="3">
    <source>
        <dbReference type="Proteomes" id="UP000594688"/>
    </source>
</evidence>
<dbReference type="GO" id="GO:0016740">
    <property type="term" value="F:transferase activity"/>
    <property type="evidence" value="ECO:0007669"/>
    <property type="project" value="UniProtKB-KW"/>
</dbReference>
<gene>
    <name evidence="2" type="ORF">G3M70_12040</name>
</gene>
<name>A0A7T0BX99_9BACT</name>
<dbReference type="Pfam" id="PF01206">
    <property type="entry name" value="TusA"/>
    <property type="match status" value="1"/>
</dbReference>
<dbReference type="EMBL" id="CP048685">
    <property type="protein sequence ID" value="QPJ62562.1"/>
    <property type="molecule type" value="Genomic_DNA"/>
</dbReference>
<accession>A0A7T0BX99</accession>
<dbReference type="AlphaFoldDB" id="A0A7T0BX99"/>
<evidence type="ECO:0000313" key="2">
    <source>
        <dbReference type="EMBL" id="QPJ62562.1"/>
    </source>
</evidence>
<keyword evidence="2" id="KW-0808">Transferase</keyword>
<proteinExistence type="predicted"/>
<reference evidence="2 3" key="1">
    <citation type="submission" date="2020-02" db="EMBL/GenBank/DDBJ databases">
        <title>Genomic and physiological characterization of two novel Nitrospinaceae genera.</title>
        <authorList>
            <person name="Mueller A.J."/>
            <person name="Jung M.-Y."/>
            <person name="Strachan C.R."/>
            <person name="Herbold C.W."/>
            <person name="Kirkegaard R.H."/>
            <person name="Daims H."/>
        </authorList>
    </citation>
    <scope>NUCLEOTIDE SEQUENCE [LARGE SCALE GENOMIC DNA]</scope>
    <source>
        <strain evidence="2">EB</strain>
    </source>
</reference>